<evidence type="ECO:0000313" key="3">
    <source>
        <dbReference type="EMBL" id="WSB69531.1"/>
    </source>
</evidence>
<evidence type="ECO:0008006" key="5">
    <source>
        <dbReference type="Google" id="ProtNLM"/>
    </source>
</evidence>
<protein>
    <recommendedName>
        <fullName evidence="5">Secreted protein</fullName>
    </recommendedName>
</protein>
<feature type="transmembrane region" description="Helical" evidence="2">
    <location>
        <begin position="34"/>
        <end position="53"/>
    </location>
</feature>
<evidence type="ECO:0000256" key="1">
    <source>
        <dbReference type="SAM" id="MobiDB-lite"/>
    </source>
</evidence>
<accession>A0ABZ1FH71</accession>
<evidence type="ECO:0000256" key="2">
    <source>
        <dbReference type="SAM" id="Phobius"/>
    </source>
</evidence>
<reference evidence="3 4" key="1">
    <citation type="submission" date="2022-10" db="EMBL/GenBank/DDBJ databases">
        <title>The complete genomes of actinobacterial strains from the NBC collection.</title>
        <authorList>
            <person name="Joergensen T.S."/>
            <person name="Alvarez Arevalo M."/>
            <person name="Sterndorff E.B."/>
            <person name="Faurdal D."/>
            <person name="Vuksanovic O."/>
            <person name="Mourched A.-S."/>
            <person name="Charusanti P."/>
            <person name="Shaw S."/>
            <person name="Blin K."/>
            <person name="Weber T."/>
        </authorList>
    </citation>
    <scope>NUCLEOTIDE SEQUENCE [LARGE SCALE GENOMIC DNA]</scope>
    <source>
        <strain evidence="3 4">NBC 01774</strain>
    </source>
</reference>
<keyword evidence="2" id="KW-1133">Transmembrane helix</keyword>
<evidence type="ECO:0000313" key="4">
    <source>
        <dbReference type="Proteomes" id="UP001344251"/>
    </source>
</evidence>
<keyword evidence="4" id="KW-1185">Reference proteome</keyword>
<keyword evidence="2" id="KW-0472">Membrane</keyword>
<proteinExistence type="predicted"/>
<dbReference type="RefSeq" id="WP_326619051.1">
    <property type="nucleotide sequence ID" value="NZ_CP109106.1"/>
</dbReference>
<gene>
    <name evidence="3" type="ORF">OG863_17110</name>
</gene>
<organism evidence="3 4">
    <name type="scientific">Streptomyces decoyicus</name>
    <dbReference type="NCBI Taxonomy" id="249567"/>
    <lineage>
        <taxon>Bacteria</taxon>
        <taxon>Bacillati</taxon>
        <taxon>Actinomycetota</taxon>
        <taxon>Actinomycetes</taxon>
        <taxon>Kitasatosporales</taxon>
        <taxon>Streptomycetaceae</taxon>
        <taxon>Streptomyces</taxon>
    </lineage>
</organism>
<feature type="transmembrane region" description="Helical" evidence="2">
    <location>
        <begin position="7"/>
        <end position="28"/>
    </location>
</feature>
<name>A0ABZ1FH71_9ACTN</name>
<feature type="region of interest" description="Disordered" evidence="1">
    <location>
        <begin position="59"/>
        <end position="117"/>
    </location>
</feature>
<feature type="compositionally biased region" description="Low complexity" evidence="1">
    <location>
        <begin position="98"/>
        <end position="117"/>
    </location>
</feature>
<sequence>MTRGRKIAIIVPAAAGVVSTPLIWLLGSPGAGELAGACIQAAVGIAALVWALFQPPGNRAEDTAIRTGPARASGGGRATAGIRRPQGRGSGSAKAEDTGNATASGDGSSATSGIDYT</sequence>
<keyword evidence="2" id="KW-0812">Transmembrane</keyword>
<dbReference type="Proteomes" id="UP001344251">
    <property type="component" value="Chromosome"/>
</dbReference>
<dbReference type="EMBL" id="CP109106">
    <property type="protein sequence ID" value="WSB69531.1"/>
    <property type="molecule type" value="Genomic_DNA"/>
</dbReference>